<feature type="transmembrane region" description="Helical" evidence="1">
    <location>
        <begin position="98"/>
        <end position="122"/>
    </location>
</feature>
<evidence type="ECO:0000313" key="2">
    <source>
        <dbReference type="EMBL" id="MBZ4038532.1"/>
    </source>
</evidence>
<keyword evidence="1" id="KW-0812">Transmembrane</keyword>
<keyword evidence="3" id="KW-1185">Reference proteome</keyword>
<evidence type="ECO:0000256" key="1">
    <source>
        <dbReference type="SAM" id="Phobius"/>
    </source>
</evidence>
<proteinExistence type="predicted"/>
<gene>
    <name evidence="2" type="ORF">K6753_03135</name>
</gene>
<feature type="transmembrane region" description="Helical" evidence="1">
    <location>
        <begin position="142"/>
        <end position="166"/>
    </location>
</feature>
<protein>
    <submittedName>
        <fullName evidence="2">Uncharacterized protein</fullName>
    </submittedName>
</protein>
<comment type="caution">
    <text evidence="2">The sequence shown here is derived from an EMBL/GenBank/DDBJ whole genome shotgun (WGS) entry which is preliminary data.</text>
</comment>
<dbReference type="EMBL" id="JAINZW010000001">
    <property type="protein sequence ID" value="MBZ4038532.1"/>
    <property type="molecule type" value="Genomic_DNA"/>
</dbReference>
<organism evidence="2 3">
    <name type="scientific">Novilysobacter selenitireducens</name>
    <dbReference type="NCBI Taxonomy" id="2872639"/>
    <lineage>
        <taxon>Bacteria</taxon>
        <taxon>Pseudomonadati</taxon>
        <taxon>Pseudomonadota</taxon>
        <taxon>Gammaproteobacteria</taxon>
        <taxon>Lysobacterales</taxon>
        <taxon>Lysobacteraceae</taxon>
        <taxon>Novilysobacter</taxon>
    </lineage>
</organism>
<feature type="transmembrane region" description="Helical" evidence="1">
    <location>
        <begin position="56"/>
        <end position="77"/>
    </location>
</feature>
<name>A0ABS7T3U4_9GAMM</name>
<sequence>MSTFSAALSPSSTSALSWLGLALRLWARAPLRLSSVAFVPVVLEGLVQLVPYGGVAASKVLVTIASGWALLVADAIARTGAGEPLRHIRTLAAACRGVLGVALLGLAVFAFQLAVCGLFAGPSQAAVLATGQHQAITMSGETLGWVFASGLLPGALLMFVLPIVVLEGRPLREAIRASVGTAFAHWVPVSLFTVLQFAMVVYVPRVPELLLVLLPFGLCSTYAIYRTVHAPRDHVL</sequence>
<keyword evidence="1" id="KW-1133">Transmembrane helix</keyword>
<accession>A0ABS7T3U4</accession>
<dbReference type="RefSeq" id="WP_223674711.1">
    <property type="nucleotide sequence ID" value="NZ_JAINZW010000001.1"/>
</dbReference>
<dbReference type="Proteomes" id="UP001430954">
    <property type="component" value="Unassembled WGS sequence"/>
</dbReference>
<feature type="transmembrane region" description="Helical" evidence="1">
    <location>
        <begin position="209"/>
        <end position="228"/>
    </location>
</feature>
<keyword evidence="1" id="KW-0472">Membrane</keyword>
<feature type="transmembrane region" description="Helical" evidence="1">
    <location>
        <begin position="178"/>
        <end position="203"/>
    </location>
</feature>
<reference evidence="2 3" key="1">
    <citation type="submission" date="2021-09" db="EMBL/GenBank/DDBJ databases">
        <title>Lysobacter sp. 13A isolated from the river sediment.</title>
        <authorList>
            <person name="Liu H."/>
            <person name="Li S."/>
            <person name="Mao S."/>
        </authorList>
    </citation>
    <scope>NUCLEOTIDE SEQUENCE [LARGE SCALE GENOMIC DNA]</scope>
    <source>
        <strain evidence="2 3">13A</strain>
    </source>
</reference>
<evidence type="ECO:0000313" key="3">
    <source>
        <dbReference type="Proteomes" id="UP001430954"/>
    </source>
</evidence>